<dbReference type="Gene3D" id="2.40.170.20">
    <property type="entry name" value="TonB-dependent receptor, beta-barrel domain"/>
    <property type="match status" value="1"/>
</dbReference>
<evidence type="ECO:0000256" key="9">
    <source>
        <dbReference type="ARBA" id="ARBA00023077"/>
    </source>
</evidence>
<dbReference type="Pfam" id="PF00593">
    <property type="entry name" value="TonB_dep_Rec_b-barrel"/>
    <property type="match status" value="1"/>
</dbReference>
<dbReference type="Proteomes" id="UP000263040">
    <property type="component" value="Chromosome"/>
</dbReference>
<dbReference type="Gene3D" id="2.170.130.10">
    <property type="entry name" value="TonB-dependent receptor, plug domain"/>
    <property type="match status" value="1"/>
</dbReference>
<dbReference type="RefSeq" id="WP_118886277.1">
    <property type="nucleotide sequence ID" value="NZ_CP032100.1"/>
</dbReference>
<dbReference type="EMBL" id="CP032100">
    <property type="protein sequence ID" value="AXX89743.1"/>
    <property type="molecule type" value="Genomic_DNA"/>
</dbReference>
<keyword evidence="8" id="KW-0406">Ion transport</keyword>
<dbReference type="Pfam" id="PF07715">
    <property type="entry name" value="Plug"/>
    <property type="match status" value="1"/>
</dbReference>
<reference evidence="16 17" key="1">
    <citation type="submission" date="2018-08" db="EMBL/GenBank/DDBJ databases">
        <title>Complete genome of the Arcobacter suis type strain LMG 26152.</title>
        <authorList>
            <person name="Miller W.G."/>
            <person name="Yee E."/>
            <person name="Bono J.L."/>
        </authorList>
    </citation>
    <scope>NUCLEOTIDE SEQUENCE [LARGE SCALE GENOMIC DNA]</scope>
    <source>
        <strain evidence="16 17">CECT 7833</strain>
    </source>
</reference>
<keyword evidence="10 12" id="KW-0472">Membrane</keyword>
<dbReference type="InterPro" id="IPR037066">
    <property type="entry name" value="Plug_dom_sf"/>
</dbReference>
<name>A0AAD0WQR4_9BACT</name>
<dbReference type="PANTHER" id="PTHR32552:SF68">
    <property type="entry name" value="FERRICHROME OUTER MEMBRANE TRANSPORTER_PHAGE RECEPTOR"/>
    <property type="match status" value="1"/>
</dbReference>
<evidence type="ECO:0000256" key="13">
    <source>
        <dbReference type="RuleBase" id="RU003357"/>
    </source>
</evidence>
<evidence type="ECO:0000256" key="10">
    <source>
        <dbReference type="ARBA" id="ARBA00023136"/>
    </source>
</evidence>
<comment type="subcellular location">
    <subcellularLocation>
        <location evidence="1 12">Cell outer membrane</location>
        <topology evidence="1 12">Multi-pass membrane protein</topology>
    </subcellularLocation>
</comment>
<keyword evidence="6" id="KW-0732">Signal</keyword>
<accession>A0AAD0WQR4</accession>
<dbReference type="InterPro" id="IPR000531">
    <property type="entry name" value="Beta-barrel_TonB"/>
</dbReference>
<dbReference type="PANTHER" id="PTHR32552">
    <property type="entry name" value="FERRICHROME IRON RECEPTOR-RELATED"/>
    <property type="match status" value="1"/>
</dbReference>
<proteinExistence type="inferred from homology"/>
<dbReference type="CDD" id="cd01347">
    <property type="entry name" value="ligand_gated_channel"/>
    <property type="match status" value="1"/>
</dbReference>
<dbReference type="InterPro" id="IPR036942">
    <property type="entry name" value="Beta-barrel_TonB_sf"/>
</dbReference>
<dbReference type="SUPFAM" id="SSF56935">
    <property type="entry name" value="Porins"/>
    <property type="match status" value="1"/>
</dbReference>
<evidence type="ECO:0000313" key="16">
    <source>
        <dbReference type="EMBL" id="AXX89743.1"/>
    </source>
</evidence>
<dbReference type="InterPro" id="IPR012910">
    <property type="entry name" value="Plug_dom"/>
</dbReference>
<evidence type="ECO:0000256" key="5">
    <source>
        <dbReference type="ARBA" id="ARBA00022692"/>
    </source>
</evidence>
<keyword evidence="5 12" id="KW-0812">Transmembrane</keyword>
<evidence type="ECO:0000256" key="2">
    <source>
        <dbReference type="ARBA" id="ARBA00022448"/>
    </source>
</evidence>
<dbReference type="PROSITE" id="PS52016">
    <property type="entry name" value="TONB_DEPENDENT_REC_3"/>
    <property type="match status" value="1"/>
</dbReference>
<keyword evidence="7" id="KW-0408">Iron</keyword>
<dbReference type="GO" id="GO:0015344">
    <property type="term" value="F:siderophore uptake transmembrane transporter activity"/>
    <property type="evidence" value="ECO:0007669"/>
    <property type="project" value="TreeGrafter"/>
</dbReference>
<dbReference type="InterPro" id="IPR039426">
    <property type="entry name" value="TonB-dep_rcpt-like"/>
</dbReference>
<dbReference type="AlphaFoldDB" id="A0AAD0WQR4"/>
<evidence type="ECO:0000256" key="12">
    <source>
        <dbReference type="PROSITE-ProRule" id="PRU01360"/>
    </source>
</evidence>
<evidence type="ECO:0000256" key="7">
    <source>
        <dbReference type="ARBA" id="ARBA00023004"/>
    </source>
</evidence>
<keyword evidence="17" id="KW-1185">Reference proteome</keyword>
<evidence type="ECO:0000259" key="14">
    <source>
        <dbReference type="Pfam" id="PF00593"/>
    </source>
</evidence>
<evidence type="ECO:0000259" key="15">
    <source>
        <dbReference type="Pfam" id="PF07715"/>
    </source>
</evidence>
<keyword evidence="16" id="KW-0675">Receptor</keyword>
<sequence length="680" mass="77196">MKNKIILCITLCTSLLAQDSIVELNQISVTETKQEEQNLTLANSISKKDKNEIDLDQVIYQKDLLNSLSGVRIEQTSSGIGHTTAIRMPNGTSGYYLFMQDGIAVQSSGFFNHNGLAYTSYETADNVEVLKGAGSALYGSDAVAATINVNSLEKPSKTLEREIKSNVGSFGHYSVKTEVSDTIDENSAYRANASYTSEEGYREHTSYDRIETNLRHDYKYNDENILKTIFNFSKTDAEQADGFSDYSYITTASKESSDKASYYTALRNTDIRRQFDFARLSVDWANYSNDNLEVVLTPYIRYNENRYVATWEKNLPSNDNKIYTLGLLQRNTLDTSYGEVIFGFDTEYTDSSLVYNQDFNTTASGKTYTKGSIYDYDVTYSAIAPYINNKWEITDKLDFVVGARYDYNKFDYTNNLSTGNDSSGVYYRPGDKKDSFTHFSPKASLTYKLDESTTLYTRYANGFTIPSATRLYSMKAGFKEVELNPETTNTYEVGVKKEYEKAYIESNVYFMNIKDTIASKKDSFGDSYYLNAGKSEHKGVELTLFSNLTDDISSKVAYSYSKHNFVNDDTFNDNEMAEAPNHTGNFRLFYNPYFMKKLTLMGEIQYVGDYYMNDENTKKYTGYEIGNFKATYNISKNLSFFGKITNIADKEYAISASSGWSDSYTPGSPRAYYSGLNYKF</sequence>
<evidence type="ECO:0000256" key="3">
    <source>
        <dbReference type="ARBA" id="ARBA00022452"/>
    </source>
</evidence>
<comment type="similarity">
    <text evidence="12 13">Belongs to the TonB-dependent receptor family.</text>
</comment>
<evidence type="ECO:0000256" key="11">
    <source>
        <dbReference type="ARBA" id="ARBA00023237"/>
    </source>
</evidence>
<evidence type="ECO:0000256" key="8">
    <source>
        <dbReference type="ARBA" id="ARBA00023065"/>
    </source>
</evidence>
<keyword evidence="2 12" id="KW-0813">Transport</keyword>
<keyword evidence="3 12" id="KW-1134">Transmembrane beta strand</keyword>
<keyword evidence="4" id="KW-0410">Iron transport</keyword>
<feature type="domain" description="TonB-dependent receptor-like beta-barrel" evidence="14">
    <location>
        <begin position="219"/>
        <end position="647"/>
    </location>
</feature>
<evidence type="ECO:0000256" key="4">
    <source>
        <dbReference type="ARBA" id="ARBA00022496"/>
    </source>
</evidence>
<evidence type="ECO:0000256" key="1">
    <source>
        <dbReference type="ARBA" id="ARBA00004571"/>
    </source>
</evidence>
<evidence type="ECO:0000313" key="17">
    <source>
        <dbReference type="Proteomes" id="UP000263040"/>
    </source>
</evidence>
<protein>
    <submittedName>
        <fullName evidence="16">TonB-dependent receptor</fullName>
    </submittedName>
</protein>
<dbReference type="GO" id="GO:0009279">
    <property type="term" value="C:cell outer membrane"/>
    <property type="evidence" value="ECO:0007669"/>
    <property type="project" value="UniProtKB-SubCell"/>
</dbReference>
<gene>
    <name evidence="16" type="ORF">ASUIS_1257</name>
</gene>
<feature type="domain" description="TonB-dependent receptor plug" evidence="15">
    <location>
        <begin position="41"/>
        <end position="145"/>
    </location>
</feature>
<organism evidence="16 17">
    <name type="scientific">Arcobacter suis CECT 7833</name>
    <dbReference type="NCBI Taxonomy" id="663365"/>
    <lineage>
        <taxon>Bacteria</taxon>
        <taxon>Pseudomonadati</taxon>
        <taxon>Campylobacterota</taxon>
        <taxon>Epsilonproteobacteria</taxon>
        <taxon>Campylobacterales</taxon>
        <taxon>Arcobacteraceae</taxon>
        <taxon>Arcobacter</taxon>
    </lineage>
</organism>
<dbReference type="KEGG" id="asui:ASUIS_1257"/>
<keyword evidence="9 13" id="KW-0798">TonB box</keyword>
<keyword evidence="11 12" id="KW-0998">Cell outer membrane</keyword>
<evidence type="ECO:0000256" key="6">
    <source>
        <dbReference type="ARBA" id="ARBA00022729"/>
    </source>
</evidence>